<evidence type="ECO:0000313" key="2">
    <source>
        <dbReference type="Proteomes" id="UP001341840"/>
    </source>
</evidence>
<sequence length="136" mass="14977">MAPRRVFDTLFLSFGAVPTPRRGCLALGVKTGFLASADGRLGAGSGRLGAGYLAQGCLSVILGACKIRQRAHVIREPSHVIRESWRPKKQLKTAIPRHTWLSGVIRGNQASKFTIQQRAHVIRELSHVIREWLASK</sequence>
<dbReference type="Proteomes" id="UP001341840">
    <property type="component" value="Unassembled WGS sequence"/>
</dbReference>
<organism evidence="1 2">
    <name type="scientific">Stylosanthes scabra</name>
    <dbReference type="NCBI Taxonomy" id="79078"/>
    <lineage>
        <taxon>Eukaryota</taxon>
        <taxon>Viridiplantae</taxon>
        <taxon>Streptophyta</taxon>
        <taxon>Embryophyta</taxon>
        <taxon>Tracheophyta</taxon>
        <taxon>Spermatophyta</taxon>
        <taxon>Magnoliopsida</taxon>
        <taxon>eudicotyledons</taxon>
        <taxon>Gunneridae</taxon>
        <taxon>Pentapetalae</taxon>
        <taxon>rosids</taxon>
        <taxon>fabids</taxon>
        <taxon>Fabales</taxon>
        <taxon>Fabaceae</taxon>
        <taxon>Papilionoideae</taxon>
        <taxon>50 kb inversion clade</taxon>
        <taxon>dalbergioids sensu lato</taxon>
        <taxon>Dalbergieae</taxon>
        <taxon>Pterocarpus clade</taxon>
        <taxon>Stylosanthes</taxon>
    </lineage>
</organism>
<proteinExistence type="predicted"/>
<name>A0ABU6ZLG3_9FABA</name>
<evidence type="ECO:0000313" key="1">
    <source>
        <dbReference type="EMBL" id="MED6222802.1"/>
    </source>
</evidence>
<reference evidence="1 2" key="1">
    <citation type="journal article" date="2023" name="Plants (Basel)">
        <title>Bridging the Gap: Combining Genomics and Transcriptomics Approaches to Understand Stylosanthes scabra, an Orphan Legume from the Brazilian Caatinga.</title>
        <authorList>
            <person name="Ferreira-Neto J.R.C."/>
            <person name="da Silva M.D."/>
            <person name="Binneck E."/>
            <person name="de Melo N.F."/>
            <person name="da Silva R.H."/>
            <person name="de Melo A.L.T.M."/>
            <person name="Pandolfi V."/>
            <person name="Bustamante F.O."/>
            <person name="Brasileiro-Vidal A.C."/>
            <person name="Benko-Iseppon A.M."/>
        </authorList>
    </citation>
    <scope>NUCLEOTIDE SEQUENCE [LARGE SCALE GENOMIC DNA]</scope>
    <source>
        <tissue evidence="1">Leaves</tissue>
    </source>
</reference>
<protein>
    <submittedName>
        <fullName evidence="1">Uncharacterized protein</fullName>
    </submittedName>
</protein>
<comment type="caution">
    <text evidence="1">The sequence shown here is derived from an EMBL/GenBank/DDBJ whole genome shotgun (WGS) entry which is preliminary data.</text>
</comment>
<keyword evidence="2" id="KW-1185">Reference proteome</keyword>
<gene>
    <name evidence="1" type="ORF">PIB30_067914</name>
</gene>
<accession>A0ABU6ZLG3</accession>
<dbReference type="EMBL" id="JASCZI010272578">
    <property type="protein sequence ID" value="MED6222802.1"/>
    <property type="molecule type" value="Genomic_DNA"/>
</dbReference>